<dbReference type="PANTHER" id="PTHR34582">
    <property type="entry name" value="UPF0702 TRANSMEMBRANE PROTEIN YCAP"/>
    <property type="match status" value="1"/>
</dbReference>
<keyword evidence="5 7" id="KW-1133">Transmembrane helix</keyword>
<evidence type="ECO:0000256" key="1">
    <source>
        <dbReference type="ARBA" id="ARBA00004651"/>
    </source>
</evidence>
<dbReference type="PANTHER" id="PTHR34582:SF5">
    <property type="entry name" value="UPF0702 TRANSMEMBRANE PROTEIN YETF"/>
    <property type="match status" value="1"/>
</dbReference>
<evidence type="ECO:0000259" key="8">
    <source>
        <dbReference type="Pfam" id="PF04239"/>
    </source>
</evidence>
<reference evidence="9 10" key="1">
    <citation type="submission" date="2023-07" db="EMBL/GenBank/DDBJ databases">
        <title>Genomic Encyclopedia of Type Strains, Phase IV (KMG-IV): sequencing the most valuable type-strain genomes for metagenomic binning, comparative biology and taxonomic classification.</title>
        <authorList>
            <person name="Goeker M."/>
        </authorList>
    </citation>
    <scope>NUCLEOTIDE SEQUENCE [LARGE SCALE GENOMIC DNA]</scope>
    <source>
        <strain evidence="9 10">DSM 45903</strain>
    </source>
</reference>
<dbReference type="Proteomes" id="UP001185012">
    <property type="component" value="Unassembled WGS sequence"/>
</dbReference>
<protein>
    <submittedName>
        <fullName evidence="9">Uncharacterized membrane protein YcaP (DUF421 family)</fullName>
    </submittedName>
</protein>
<dbReference type="Pfam" id="PF04239">
    <property type="entry name" value="DUF421"/>
    <property type="match status" value="1"/>
</dbReference>
<sequence>MGMLGYSLKVIVLFVMAILALRFMGKSTLAQVTPHDLMAIVIIAALATKPILVDDFWKAMLAIFLVAGIHVVFAKLTLYKWTNRWIIGEPSILVKNGQILKQNLRRCEISLSELLADIRSKGFPDIREVRYAILEPTGTISVLPQDDLYPVTPKDLKMDVPHRGMAISLVVDGQIQKNNLNMIGKDVPWLKRELQRKKIEDVRQVLYAATLEHKPDVFVYTADSSPD</sequence>
<feature type="transmembrane region" description="Helical" evidence="7">
    <location>
        <begin position="59"/>
        <end position="78"/>
    </location>
</feature>
<dbReference type="EMBL" id="JAVDQG010000004">
    <property type="protein sequence ID" value="MDR6226157.1"/>
    <property type="molecule type" value="Genomic_DNA"/>
</dbReference>
<comment type="caution">
    <text evidence="9">The sequence shown here is derived from an EMBL/GenBank/DDBJ whole genome shotgun (WGS) entry which is preliminary data.</text>
</comment>
<feature type="transmembrane region" description="Helical" evidence="7">
    <location>
        <begin position="6"/>
        <end position="25"/>
    </location>
</feature>
<evidence type="ECO:0000256" key="6">
    <source>
        <dbReference type="ARBA" id="ARBA00023136"/>
    </source>
</evidence>
<dbReference type="InterPro" id="IPR023090">
    <property type="entry name" value="UPF0702_alpha/beta_dom_sf"/>
</dbReference>
<evidence type="ECO:0000313" key="9">
    <source>
        <dbReference type="EMBL" id="MDR6226157.1"/>
    </source>
</evidence>
<keyword evidence="6 7" id="KW-0472">Membrane</keyword>
<evidence type="ECO:0000256" key="4">
    <source>
        <dbReference type="ARBA" id="ARBA00022692"/>
    </source>
</evidence>
<evidence type="ECO:0000256" key="2">
    <source>
        <dbReference type="ARBA" id="ARBA00006448"/>
    </source>
</evidence>
<keyword evidence="3" id="KW-1003">Cell membrane</keyword>
<accession>A0ABU1IN16</accession>
<comment type="subcellular location">
    <subcellularLocation>
        <location evidence="1">Cell membrane</location>
        <topology evidence="1">Multi-pass membrane protein</topology>
    </subcellularLocation>
</comment>
<keyword evidence="4 7" id="KW-0812">Transmembrane</keyword>
<proteinExistence type="inferred from homology"/>
<keyword evidence="10" id="KW-1185">Reference proteome</keyword>
<name>A0ABU1IN16_9BACL</name>
<evidence type="ECO:0000256" key="5">
    <source>
        <dbReference type="ARBA" id="ARBA00022989"/>
    </source>
</evidence>
<feature type="domain" description="YetF C-terminal" evidence="8">
    <location>
        <begin position="80"/>
        <end position="209"/>
    </location>
</feature>
<gene>
    <name evidence="9" type="ORF">JOE21_002163</name>
</gene>
<organism evidence="9 10">
    <name type="scientific">Desmospora profundinema</name>
    <dbReference type="NCBI Taxonomy" id="1571184"/>
    <lineage>
        <taxon>Bacteria</taxon>
        <taxon>Bacillati</taxon>
        <taxon>Bacillota</taxon>
        <taxon>Bacilli</taxon>
        <taxon>Bacillales</taxon>
        <taxon>Thermoactinomycetaceae</taxon>
        <taxon>Desmospora</taxon>
    </lineage>
</organism>
<evidence type="ECO:0000256" key="7">
    <source>
        <dbReference type="SAM" id="Phobius"/>
    </source>
</evidence>
<dbReference type="RefSeq" id="WP_309865681.1">
    <property type="nucleotide sequence ID" value="NZ_JAVDQG010000004.1"/>
</dbReference>
<evidence type="ECO:0000313" key="10">
    <source>
        <dbReference type="Proteomes" id="UP001185012"/>
    </source>
</evidence>
<evidence type="ECO:0000256" key="3">
    <source>
        <dbReference type="ARBA" id="ARBA00022475"/>
    </source>
</evidence>
<dbReference type="InterPro" id="IPR007353">
    <property type="entry name" value="DUF421"/>
</dbReference>
<comment type="similarity">
    <text evidence="2">Belongs to the UPF0702 family.</text>
</comment>
<dbReference type="Gene3D" id="3.30.240.20">
    <property type="entry name" value="bsu07140 like domains"/>
    <property type="match status" value="2"/>
</dbReference>